<proteinExistence type="predicted"/>
<protein>
    <submittedName>
        <fullName evidence="1">Uncharacterized protein</fullName>
    </submittedName>
</protein>
<sequence length="70" mass="7234">MLLFVGAWLDRLLGTGVSECSFSGPAQARGGLPTARSQLAKVRASCLLATAYPAVVPALLSGIYFGCGFK</sequence>
<dbReference type="Proteomes" id="UP000192486">
    <property type="component" value="Chromosome"/>
</dbReference>
<name>A0ABN4YQ60_SPOUR</name>
<gene>
    <name evidence="1" type="ORF">SporoS204_13315</name>
</gene>
<accession>A0ABN4YQ60</accession>
<evidence type="ECO:0000313" key="2">
    <source>
        <dbReference type="Proteomes" id="UP000192486"/>
    </source>
</evidence>
<evidence type="ECO:0000313" key="1">
    <source>
        <dbReference type="EMBL" id="ARF15039.1"/>
    </source>
</evidence>
<reference evidence="1 2" key="1">
    <citation type="submission" date="2016-04" db="EMBL/GenBank/DDBJ databases">
        <title>Comparative Genomics and Epigenetics of Sporosarcina ureae.</title>
        <authorList>
            <person name="Oliver A.S."/>
            <person name="Cooper K.K."/>
        </authorList>
    </citation>
    <scope>NUCLEOTIDE SEQUENCE [LARGE SCALE GENOMIC DNA]</scope>
    <source>
        <strain evidence="1 2">S204</strain>
    </source>
</reference>
<keyword evidence="2" id="KW-1185">Reference proteome</keyword>
<dbReference type="EMBL" id="CP015108">
    <property type="protein sequence ID" value="ARF15039.1"/>
    <property type="molecule type" value="Genomic_DNA"/>
</dbReference>
<organism evidence="1 2">
    <name type="scientific">Sporosarcina ureae</name>
    <dbReference type="NCBI Taxonomy" id="1571"/>
    <lineage>
        <taxon>Bacteria</taxon>
        <taxon>Bacillati</taxon>
        <taxon>Bacillota</taxon>
        <taxon>Bacilli</taxon>
        <taxon>Bacillales</taxon>
        <taxon>Caryophanaceae</taxon>
        <taxon>Sporosarcina</taxon>
    </lineage>
</organism>